<dbReference type="Proteomes" id="UP000054544">
    <property type="component" value="Unassembled WGS sequence"/>
</dbReference>
<name>A0A0D9NZB8_METAN</name>
<accession>A0A0D9NZB8</accession>
<organism evidence="2 3">
    <name type="scientific">Metarhizium anisopliae BRIP 53293</name>
    <dbReference type="NCBI Taxonomy" id="1291518"/>
    <lineage>
        <taxon>Eukaryota</taxon>
        <taxon>Fungi</taxon>
        <taxon>Dikarya</taxon>
        <taxon>Ascomycota</taxon>
        <taxon>Pezizomycotina</taxon>
        <taxon>Sordariomycetes</taxon>
        <taxon>Hypocreomycetidae</taxon>
        <taxon>Hypocreales</taxon>
        <taxon>Clavicipitaceae</taxon>
        <taxon>Metarhizium</taxon>
    </lineage>
</organism>
<evidence type="ECO:0000313" key="3">
    <source>
        <dbReference type="Proteomes" id="UP000054544"/>
    </source>
</evidence>
<evidence type="ECO:0000313" key="2">
    <source>
        <dbReference type="EMBL" id="KJK77925.1"/>
    </source>
</evidence>
<evidence type="ECO:0000256" key="1">
    <source>
        <dbReference type="SAM" id="SignalP"/>
    </source>
</evidence>
<reference evidence="3" key="1">
    <citation type="journal article" date="2014" name="BMC Genomics">
        <title>The genome sequence of the biocontrol fungus Metarhizium anisopliae and comparative genomics of Metarhizium species.</title>
        <authorList>
            <person name="Pattemore J.A."/>
            <person name="Hane J.K."/>
            <person name="Williams A.H."/>
            <person name="Wilson B.A."/>
            <person name="Stodart B.J."/>
            <person name="Ash G.J."/>
        </authorList>
    </citation>
    <scope>NUCLEOTIDE SEQUENCE [LARGE SCALE GENOMIC DNA]</scope>
    <source>
        <strain evidence="3">BRIP 53293</strain>
    </source>
</reference>
<feature type="signal peptide" evidence="1">
    <location>
        <begin position="1"/>
        <end position="16"/>
    </location>
</feature>
<sequence length="131" mass="15231">MLIRLFLGLYHELCIADGDGACLVLAARGLIITLNLSYRTVRWRSLDNIPGMHTWNLYPNVRVPRFFNVFVQRADGAYDNEEKQSARVRTHTHTHHHKPNTYVQWEHGAPGLFHESSVPTTLRDEMEDHLR</sequence>
<proteinExistence type="predicted"/>
<protein>
    <submittedName>
        <fullName evidence="2">Uncharacterized protein</fullName>
    </submittedName>
</protein>
<dbReference type="AlphaFoldDB" id="A0A0D9NZB8"/>
<keyword evidence="1" id="KW-0732">Signal</keyword>
<gene>
    <name evidence="2" type="ORF">H634G_06892</name>
</gene>
<keyword evidence="3" id="KW-1185">Reference proteome</keyword>
<feature type="chain" id="PRO_5002341689" evidence="1">
    <location>
        <begin position="17"/>
        <end position="131"/>
    </location>
</feature>
<dbReference type="EMBL" id="KE384737">
    <property type="protein sequence ID" value="KJK77925.1"/>
    <property type="molecule type" value="Genomic_DNA"/>
</dbReference>